<dbReference type="GO" id="GO:0005783">
    <property type="term" value="C:endoplasmic reticulum"/>
    <property type="evidence" value="ECO:0007669"/>
    <property type="project" value="UniProtKB-ARBA"/>
</dbReference>
<dbReference type="InterPro" id="IPR036869">
    <property type="entry name" value="J_dom_sf"/>
</dbReference>
<name>A0A199UXS7_ANACO</name>
<feature type="compositionally biased region" description="Polar residues" evidence="1">
    <location>
        <begin position="21"/>
        <end position="30"/>
    </location>
</feature>
<protein>
    <submittedName>
        <fullName evidence="3">Chaperone protein dnaJ 20, chloroplastic</fullName>
    </submittedName>
</protein>
<dbReference type="CDD" id="cd06257">
    <property type="entry name" value="DnaJ"/>
    <property type="match status" value="1"/>
</dbReference>
<dbReference type="EMBL" id="LSRQ01004332">
    <property type="protein sequence ID" value="OAY69622.1"/>
    <property type="molecule type" value="Genomic_DNA"/>
</dbReference>
<comment type="caution">
    <text evidence="3">The sequence shown here is derived from an EMBL/GenBank/DDBJ whole genome shotgun (WGS) entry which is preliminary data.</text>
</comment>
<dbReference type="PROSITE" id="PS50076">
    <property type="entry name" value="DNAJ_2"/>
    <property type="match status" value="1"/>
</dbReference>
<dbReference type="PROSITE" id="PS00636">
    <property type="entry name" value="DNAJ_1"/>
    <property type="match status" value="1"/>
</dbReference>
<accession>A0A199UXS7</accession>
<dbReference type="PANTHER" id="PTHR45090:SF4">
    <property type="entry name" value="J DOMAIN-CONTAINING PROTEIN"/>
    <property type="match status" value="1"/>
</dbReference>
<dbReference type="GO" id="GO:0009507">
    <property type="term" value="C:chloroplast"/>
    <property type="evidence" value="ECO:0007669"/>
    <property type="project" value="TreeGrafter"/>
</dbReference>
<feature type="domain" description="J" evidence="2">
    <location>
        <begin position="74"/>
        <end position="141"/>
    </location>
</feature>
<evidence type="ECO:0000313" key="3">
    <source>
        <dbReference type="EMBL" id="OAY69622.1"/>
    </source>
</evidence>
<dbReference type="Proteomes" id="UP000092600">
    <property type="component" value="Unassembled WGS sequence"/>
</dbReference>
<dbReference type="InterPro" id="IPR001623">
    <property type="entry name" value="DnaJ_domain"/>
</dbReference>
<dbReference type="SUPFAM" id="SSF46565">
    <property type="entry name" value="Chaperone J-domain"/>
    <property type="match status" value="1"/>
</dbReference>
<dbReference type="SMART" id="SM00271">
    <property type="entry name" value="DnaJ"/>
    <property type="match status" value="1"/>
</dbReference>
<feature type="compositionally biased region" description="Low complexity" evidence="1">
    <location>
        <begin position="1"/>
        <end position="14"/>
    </location>
</feature>
<dbReference type="Gene3D" id="1.10.287.110">
    <property type="entry name" value="DnaJ domain"/>
    <property type="match status" value="1"/>
</dbReference>
<dbReference type="STRING" id="4615.A0A199UXS7"/>
<feature type="region of interest" description="Disordered" evidence="1">
    <location>
        <begin position="1"/>
        <end position="56"/>
    </location>
</feature>
<feature type="compositionally biased region" description="Low complexity" evidence="1">
    <location>
        <begin position="46"/>
        <end position="55"/>
    </location>
</feature>
<dbReference type="PRINTS" id="PR00625">
    <property type="entry name" value="JDOMAIN"/>
</dbReference>
<organism evidence="3 4">
    <name type="scientific">Ananas comosus</name>
    <name type="common">Pineapple</name>
    <name type="synonym">Ananas ananas</name>
    <dbReference type="NCBI Taxonomy" id="4615"/>
    <lineage>
        <taxon>Eukaryota</taxon>
        <taxon>Viridiplantae</taxon>
        <taxon>Streptophyta</taxon>
        <taxon>Embryophyta</taxon>
        <taxon>Tracheophyta</taxon>
        <taxon>Spermatophyta</taxon>
        <taxon>Magnoliopsida</taxon>
        <taxon>Liliopsida</taxon>
        <taxon>Poales</taxon>
        <taxon>Bromeliaceae</taxon>
        <taxon>Bromelioideae</taxon>
        <taxon>Ananas</taxon>
    </lineage>
</organism>
<sequence>MSGAFSGSRSRSAFNPYPRVPTTTRSTTKLLSWRSKEARPGTGLRSTSSSSSTSSFRAKGAVEEGGFVVAKQGSFYELLGISEEGSFEEIKSAYKRMALRYHPDVSPPERADEHTRRFIEVQEAYETLSDPARRALYDRHLTCGLHLAFSSRRPRPFDEELEERSGWKNRWQDQVAELKRRSMTKDSDENLSWGARMRRKRAESWNSSQAIQVRQLEDWHLRTEEKPLLQAVRAFRNLSALALKIDIGSEPCIADIQELDTTSGREWQ</sequence>
<dbReference type="InterPro" id="IPR053232">
    <property type="entry name" value="DnaJ_C/III_chloroplastic"/>
</dbReference>
<dbReference type="AlphaFoldDB" id="A0A199UXS7"/>
<dbReference type="PANTHER" id="PTHR45090">
    <property type="entry name" value="CHAPERONE PROTEIN DNAJ 20 CHLOROPLASTIC"/>
    <property type="match status" value="1"/>
</dbReference>
<evidence type="ECO:0000256" key="1">
    <source>
        <dbReference type="SAM" id="MobiDB-lite"/>
    </source>
</evidence>
<gene>
    <name evidence="3" type="ORF">ACMD2_15801</name>
</gene>
<dbReference type="InterPro" id="IPR018253">
    <property type="entry name" value="DnaJ_domain_CS"/>
</dbReference>
<proteinExistence type="predicted"/>
<evidence type="ECO:0000259" key="2">
    <source>
        <dbReference type="PROSITE" id="PS50076"/>
    </source>
</evidence>
<evidence type="ECO:0000313" key="4">
    <source>
        <dbReference type="Proteomes" id="UP000092600"/>
    </source>
</evidence>
<reference evidence="3 4" key="1">
    <citation type="journal article" date="2016" name="DNA Res.">
        <title>The draft genome of MD-2 pineapple using hybrid error correction of long reads.</title>
        <authorList>
            <person name="Redwan R.M."/>
            <person name="Saidin A."/>
            <person name="Kumar S.V."/>
        </authorList>
    </citation>
    <scope>NUCLEOTIDE SEQUENCE [LARGE SCALE GENOMIC DNA]</scope>
    <source>
        <strain evidence="4">cv. MD2</strain>
        <tissue evidence="3">Leaf</tissue>
    </source>
</reference>
<dbReference type="Pfam" id="PF00226">
    <property type="entry name" value="DnaJ"/>
    <property type="match status" value="1"/>
</dbReference>